<evidence type="ECO:0000259" key="13">
    <source>
        <dbReference type="Pfam" id="PF07715"/>
    </source>
</evidence>
<evidence type="ECO:0000256" key="3">
    <source>
        <dbReference type="ARBA" id="ARBA00022452"/>
    </source>
</evidence>
<reference evidence="15" key="1">
    <citation type="journal article" date="2019" name="Int. J. Syst. Evol. Microbiol.">
        <title>The Global Catalogue of Microorganisms (GCM) 10K type strain sequencing project: providing services to taxonomists for standard genome sequencing and annotation.</title>
        <authorList>
            <consortium name="The Broad Institute Genomics Platform"/>
            <consortium name="The Broad Institute Genome Sequencing Center for Infectious Disease"/>
            <person name="Wu L."/>
            <person name="Ma J."/>
        </authorList>
    </citation>
    <scope>NUCLEOTIDE SEQUENCE [LARGE SCALE GENOMIC DNA]</scope>
    <source>
        <strain evidence="15">CECT 8551</strain>
    </source>
</reference>
<evidence type="ECO:0000313" key="14">
    <source>
        <dbReference type="EMBL" id="MFC3977546.1"/>
    </source>
</evidence>
<keyword evidence="15" id="KW-1185">Reference proteome</keyword>
<dbReference type="InterPro" id="IPR012910">
    <property type="entry name" value="Plug_dom"/>
</dbReference>
<dbReference type="Gene3D" id="2.40.170.20">
    <property type="entry name" value="TonB-dependent receptor, beta-barrel domain"/>
    <property type="match status" value="1"/>
</dbReference>
<evidence type="ECO:0000256" key="1">
    <source>
        <dbReference type="ARBA" id="ARBA00004571"/>
    </source>
</evidence>
<accession>A0ABV8EPC3</accession>
<dbReference type="SUPFAM" id="SSF56935">
    <property type="entry name" value="Porins"/>
    <property type="match status" value="1"/>
</dbReference>
<keyword evidence="9" id="KW-0998">Cell outer membrane</keyword>
<sequence>MKKILTILFLIVINGFAFAQNEQSQVEFFKDLVYRYESKTGIRVLFHTNDLSGLNKISYSDNSDDILDKIIANTQFSYFIIGNKYAVIYPKRLREDYQKRRTNGTKSKSGQAHKVTGIIRDNESKTLLPGALITIPELELGEQADEKGEFSATLPEGTYIAYFSSLGKETDRKIIRVYQDLKLDVTLFESTSELEMVTVTDRAIDYNVKSTSMGLNRVSIEELKLLPPLLGEVDVMKGMLMLPGVTTVGEGASGFNVRGGGVDQNLILMDGVPVFNPSHMFGFFSIFNQDAIKEADLFKGDIPAKYGGRLSSVLDVKTKSGNPKKWVGEGGIGLLSSRLGINGPISKNTQIMTTGRYAYPDWIMHRIPNAQLKVSSTYFYDVNFRIDHQLNDKNGLSLSLYKSQDYFRFGSDTAYTWQSDLASLKWNSIWGENLASDLTLGYSGYKYSVLGEIPPLDFELLSDIQYLGLHHDFEWFGEKFEGFEFGYQVNQYLMGMGELNPISQNSLVIPRSIQSERAIESGIFAQYPIKINNELEAQLGLRYSGFFALGQRDVYKYEEGAAREIERIQDTISYRKGEVYQRYSGWEPRVALRYNVGENGSLKASINRSIQYLHLLSNNFASAPVDLWKLSDNYVKPQESWQYALGAYRNFDHDRIETSFEVYYKDFQSLLEYRDGAQLILNPALETSLVMGRGHAYGGELLVKKKSGKLNGWVSYAFSRTMRIIESEFEEEVVNQGNYFPANWDQPHDLNVLLNYKPLRRVSFSATFNYRTGRPITLPSSIYNIDGSIVVDYQERNQARIPDYHRLDLGVTFDGNQKRESHYKSNITIAFYNVYARRNPFSWFFQPDMAGSVPRSYRLAVIGTIIPSITYNFTFR</sequence>
<dbReference type="Pfam" id="PF07715">
    <property type="entry name" value="Plug"/>
    <property type="match status" value="1"/>
</dbReference>
<feature type="chain" id="PRO_5047028090" evidence="11">
    <location>
        <begin position="20"/>
        <end position="876"/>
    </location>
</feature>
<dbReference type="Pfam" id="PF13715">
    <property type="entry name" value="CarbopepD_reg_2"/>
    <property type="match status" value="1"/>
</dbReference>
<dbReference type="Proteomes" id="UP001595766">
    <property type="component" value="Unassembled WGS sequence"/>
</dbReference>
<proteinExistence type="inferred from homology"/>
<keyword evidence="6 10" id="KW-0798">TonB box</keyword>
<evidence type="ECO:0000256" key="4">
    <source>
        <dbReference type="ARBA" id="ARBA00022692"/>
    </source>
</evidence>
<evidence type="ECO:0000256" key="10">
    <source>
        <dbReference type="RuleBase" id="RU003357"/>
    </source>
</evidence>
<evidence type="ECO:0000313" key="15">
    <source>
        <dbReference type="Proteomes" id="UP001595766"/>
    </source>
</evidence>
<dbReference type="SUPFAM" id="SSF49464">
    <property type="entry name" value="Carboxypeptidase regulatory domain-like"/>
    <property type="match status" value="1"/>
</dbReference>
<evidence type="ECO:0000256" key="9">
    <source>
        <dbReference type="ARBA" id="ARBA00023237"/>
    </source>
</evidence>
<keyword evidence="2" id="KW-0813">Transport</keyword>
<dbReference type="PANTHER" id="PTHR30069">
    <property type="entry name" value="TONB-DEPENDENT OUTER MEMBRANE RECEPTOR"/>
    <property type="match status" value="1"/>
</dbReference>
<keyword evidence="5 11" id="KW-0732">Signal</keyword>
<evidence type="ECO:0000256" key="5">
    <source>
        <dbReference type="ARBA" id="ARBA00022729"/>
    </source>
</evidence>
<dbReference type="InterPro" id="IPR008969">
    <property type="entry name" value="CarboxyPept-like_regulatory"/>
</dbReference>
<feature type="domain" description="TonB-dependent receptor plug" evidence="13">
    <location>
        <begin position="240"/>
        <end position="309"/>
    </location>
</feature>
<dbReference type="InterPro" id="IPR036942">
    <property type="entry name" value="Beta-barrel_TonB_sf"/>
</dbReference>
<dbReference type="PANTHER" id="PTHR30069:SF29">
    <property type="entry name" value="HEMOGLOBIN AND HEMOGLOBIN-HAPTOGLOBIN-BINDING PROTEIN 1-RELATED"/>
    <property type="match status" value="1"/>
</dbReference>
<dbReference type="InterPro" id="IPR000531">
    <property type="entry name" value="Beta-barrel_TonB"/>
</dbReference>
<dbReference type="Pfam" id="PF00593">
    <property type="entry name" value="TonB_dep_Rec_b-barrel"/>
    <property type="match status" value="1"/>
</dbReference>
<keyword evidence="3" id="KW-1134">Transmembrane beta strand</keyword>
<name>A0ABV8EPC3_9BACT</name>
<evidence type="ECO:0000256" key="11">
    <source>
        <dbReference type="SAM" id="SignalP"/>
    </source>
</evidence>
<comment type="caution">
    <text evidence="14">The sequence shown here is derived from an EMBL/GenBank/DDBJ whole genome shotgun (WGS) entry which is preliminary data.</text>
</comment>
<keyword evidence="4" id="KW-0812">Transmembrane</keyword>
<keyword evidence="7 10" id="KW-0472">Membrane</keyword>
<evidence type="ECO:0000256" key="2">
    <source>
        <dbReference type="ARBA" id="ARBA00022448"/>
    </source>
</evidence>
<feature type="signal peptide" evidence="11">
    <location>
        <begin position="1"/>
        <end position="19"/>
    </location>
</feature>
<comment type="subcellular location">
    <subcellularLocation>
        <location evidence="1">Cell outer membrane</location>
        <topology evidence="1">Multi-pass membrane protein</topology>
    </subcellularLocation>
</comment>
<dbReference type="Gene3D" id="2.60.40.1120">
    <property type="entry name" value="Carboxypeptidase-like, regulatory domain"/>
    <property type="match status" value="1"/>
</dbReference>
<evidence type="ECO:0000256" key="7">
    <source>
        <dbReference type="ARBA" id="ARBA00023136"/>
    </source>
</evidence>
<evidence type="ECO:0000256" key="6">
    <source>
        <dbReference type="ARBA" id="ARBA00023077"/>
    </source>
</evidence>
<dbReference type="EMBL" id="JBHSAV010000057">
    <property type="protein sequence ID" value="MFC3977546.1"/>
    <property type="molecule type" value="Genomic_DNA"/>
</dbReference>
<dbReference type="Gene3D" id="2.170.130.10">
    <property type="entry name" value="TonB-dependent receptor, plug domain"/>
    <property type="match status" value="1"/>
</dbReference>
<dbReference type="InterPro" id="IPR039426">
    <property type="entry name" value="TonB-dep_rcpt-like"/>
</dbReference>
<protein>
    <submittedName>
        <fullName evidence="14">TonB-dependent receptor domain-containing protein</fullName>
    </submittedName>
</protein>
<evidence type="ECO:0000259" key="12">
    <source>
        <dbReference type="Pfam" id="PF00593"/>
    </source>
</evidence>
<gene>
    <name evidence="14" type="ORF">ACFOUP_14260</name>
</gene>
<dbReference type="RefSeq" id="WP_241293736.1">
    <property type="nucleotide sequence ID" value="NZ_JAKZGR010000005.1"/>
</dbReference>
<organism evidence="14 15">
    <name type="scientific">Belliella kenyensis</name>
    <dbReference type="NCBI Taxonomy" id="1472724"/>
    <lineage>
        <taxon>Bacteria</taxon>
        <taxon>Pseudomonadati</taxon>
        <taxon>Bacteroidota</taxon>
        <taxon>Cytophagia</taxon>
        <taxon>Cytophagales</taxon>
        <taxon>Cyclobacteriaceae</taxon>
        <taxon>Belliella</taxon>
    </lineage>
</organism>
<comment type="similarity">
    <text evidence="10">Belongs to the TonB-dependent receptor family.</text>
</comment>
<feature type="domain" description="TonB-dependent receptor-like beta-barrel" evidence="12">
    <location>
        <begin position="393"/>
        <end position="833"/>
    </location>
</feature>
<keyword evidence="8 14" id="KW-0675">Receptor</keyword>
<evidence type="ECO:0000256" key="8">
    <source>
        <dbReference type="ARBA" id="ARBA00023170"/>
    </source>
</evidence>
<dbReference type="InterPro" id="IPR037066">
    <property type="entry name" value="Plug_dom_sf"/>
</dbReference>